<dbReference type="EMBL" id="LPZR01000154">
    <property type="protein sequence ID" value="KYO52573.1"/>
    <property type="molecule type" value="Genomic_DNA"/>
</dbReference>
<dbReference type="PANTHER" id="PTHR30619:SF1">
    <property type="entry name" value="RECOMBINATION PROTEIN 2"/>
    <property type="match status" value="1"/>
</dbReference>
<reference evidence="2 3" key="1">
    <citation type="submission" date="2015-12" db="EMBL/GenBank/DDBJ databases">
        <title>Genome sequence of Tistrella mobilis MCCC 1A02139.</title>
        <authorList>
            <person name="Lu L."/>
            <person name="Lai Q."/>
            <person name="Shao Z."/>
            <person name="Qian P."/>
        </authorList>
    </citation>
    <scope>NUCLEOTIDE SEQUENCE [LARGE SCALE GENOMIC DNA]</scope>
    <source>
        <strain evidence="2 3">MCCC 1A02139</strain>
    </source>
</reference>
<evidence type="ECO:0008006" key="4">
    <source>
        <dbReference type="Google" id="ProtNLM"/>
    </source>
</evidence>
<protein>
    <recommendedName>
        <fullName evidence="4">Metallo-beta-lactamase domain-containing protein</fullName>
    </recommendedName>
</protein>
<sequence>MIVQPEDLPPQLGNLATFDKAAHIKLDALWCDQGMAHVVEIYEKSSDALPASIVVIDFGVEVMKKSSVLVQQQAAPAVTYLVNLMKALVEADRPPVIDLFVVSHQDTDHWGLIPYFVEEIKAQEIELVVSKLCFGGQYWKSKSTEALNLIKPYVPDPDENFIAYKANVTDYGEPDDGKGELAHFGDVVFRTLIVNAPVSSKQSSLKINGTSAVLVIEFGGYNLILPGDATWETFKRADEILALWTKGSPLKPCLFLSAPHHGALATISSGGTKKIDMAYFDQFIDYCLPYSVMASAGSNNSFNHPILEVIYVMGKSIGLDQYGPHNFVAYKFEDKTWYTFINVRPNIFTSVLTDSYPIKVADWFFKLTSNKYLYITKNEFEGITKEMLKVKQASTSDMEVEDDEDDGTGGSDDDGSSGLTTVRSPAGAGRPSPQLRGAPRPFVVPPRRVRATTPQSRS</sequence>
<evidence type="ECO:0000313" key="3">
    <source>
        <dbReference type="Proteomes" id="UP000075787"/>
    </source>
</evidence>
<feature type="compositionally biased region" description="Acidic residues" evidence="1">
    <location>
        <begin position="398"/>
        <end position="415"/>
    </location>
</feature>
<feature type="region of interest" description="Disordered" evidence="1">
    <location>
        <begin position="394"/>
        <end position="458"/>
    </location>
</feature>
<comment type="caution">
    <text evidence="2">The sequence shown here is derived from an EMBL/GenBank/DDBJ whole genome shotgun (WGS) entry which is preliminary data.</text>
</comment>
<dbReference type="AlphaFoldDB" id="A0A162L029"/>
<name>A0A162L029_9PROT</name>
<dbReference type="PANTHER" id="PTHR30619">
    <property type="entry name" value="DNA INTERNALIZATION/COMPETENCE PROTEIN COMEC/REC2"/>
    <property type="match status" value="1"/>
</dbReference>
<dbReference type="InterPro" id="IPR052159">
    <property type="entry name" value="Competence_DNA_uptake"/>
</dbReference>
<evidence type="ECO:0000256" key="1">
    <source>
        <dbReference type="SAM" id="MobiDB-lite"/>
    </source>
</evidence>
<dbReference type="Gene3D" id="3.60.15.10">
    <property type="entry name" value="Ribonuclease Z/Hydroxyacylglutathione hydrolase-like"/>
    <property type="match status" value="1"/>
</dbReference>
<dbReference type="GeneID" id="97239040"/>
<dbReference type="SUPFAM" id="SSF56281">
    <property type="entry name" value="Metallo-hydrolase/oxidoreductase"/>
    <property type="match status" value="1"/>
</dbReference>
<accession>A0A162L029</accession>
<evidence type="ECO:0000313" key="2">
    <source>
        <dbReference type="EMBL" id="KYO52573.1"/>
    </source>
</evidence>
<proteinExistence type="predicted"/>
<organism evidence="2 3">
    <name type="scientific">Tistrella mobilis</name>
    <dbReference type="NCBI Taxonomy" id="171437"/>
    <lineage>
        <taxon>Bacteria</taxon>
        <taxon>Pseudomonadati</taxon>
        <taxon>Pseudomonadota</taxon>
        <taxon>Alphaproteobacteria</taxon>
        <taxon>Geminicoccales</taxon>
        <taxon>Geminicoccaceae</taxon>
        <taxon>Tistrella</taxon>
    </lineage>
</organism>
<dbReference type="InterPro" id="IPR036866">
    <property type="entry name" value="RibonucZ/Hydroxyglut_hydro"/>
</dbReference>
<dbReference type="OrthoDB" id="9761531at2"/>
<dbReference type="RefSeq" id="WP_062764026.1">
    <property type="nucleotide sequence ID" value="NZ_CP121042.1"/>
</dbReference>
<gene>
    <name evidence="2" type="ORF">AUP44_04765</name>
</gene>
<dbReference type="Proteomes" id="UP000075787">
    <property type="component" value="Unassembled WGS sequence"/>
</dbReference>